<organism evidence="2 3">
    <name type="scientific">Parageobacillus toebii</name>
    <dbReference type="NCBI Taxonomy" id="153151"/>
    <lineage>
        <taxon>Bacteria</taxon>
        <taxon>Bacillati</taxon>
        <taxon>Bacillota</taxon>
        <taxon>Bacilli</taxon>
        <taxon>Bacillales</taxon>
        <taxon>Anoxybacillaceae</taxon>
        <taxon>Parageobacillus</taxon>
    </lineage>
</organism>
<reference evidence="2 3" key="1">
    <citation type="submission" date="2016-01" db="EMBL/GenBank/DDBJ databases">
        <title>Draft Genome Sequences of Seven Thermophilic Sporeformers Isolated from Foods.</title>
        <authorList>
            <person name="Berendsen E.M."/>
            <person name="Wells-Bennik M.H."/>
            <person name="Krawcyk A.O."/>
            <person name="De Jong A."/>
            <person name="Holsappel S."/>
            <person name="Eijlander R.T."/>
            <person name="Kuipers O.P."/>
        </authorList>
    </citation>
    <scope>NUCLEOTIDE SEQUENCE [LARGE SCALE GENOMIC DNA]</scope>
    <source>
        <strain evidence="2 3">B4110</strain>
    </source>
</reference>
<name>A0A150MK41_9BACL</name>
<protein>
    <submittedName>
        <fullName evidence="2">Uncharacterized protein</fullName>
    </submittedName>
</protein>
<sequence length="162" mass="18882">MMDNLMTSIGLIDALTEKIERWVTQYNLETTHQGVRRPPQVRQQFLPPKKRKEEQEIPDYPHVIIRYVEERIKNGENRALIHIIAGTVCDDHQIGFRDVLNVLTRIRNEMLKQPIFGSFQLNEEGLSIQIPEEQYAPEWVGYIAAEYIIPKVQNEGGLPYVL</sequence>
<comment type="caution">
    <text evidence="2">The sequence shown here is derived from an EMBL/GenBank/DDBJ whole genome shotgun (WGS) entry which is preliminary data.</text>
</comment>
<dbReference type="PATRIC" id="fig|153151.4.peg.1285"/>
<proteinExistence type="predicted"/>
<evidence type="ECO:0000313" key="2">
    <source>
        <dbReference type="EMBL" id="KYD24612.1"/>
    </source>
</evidence>
<dbReference type="Proteomes" id="UP000075324">
    <property type="component" value="Unassembled WGS sequence"/>
</dbReference>
<accession>A0A150MK41</accession>
<evidence type="ECO:0000313" key="3">
    <source>
        <dbReference type="Proteomes" id="UP000075324"/>
    </source>
</evidence>
<gene>
    <name evidence="2" type="ORF">B4110_0621</name>
</gene>
<evidence type="ECO:0000256" key="1">
    <source>
        <dbReference type="SAM" id="MobiDB-lite"/>
    </source>
</evidence>
<dbReference type="EMBL" id="LQYW01000149">
    <property type="protein sequence ID" value="KYD24612.1"/>
    <property type="molecule type" value="Genomic_DNA"/>
</dbReference>
<dbReference type="AlphaFoldDB" id="A0A150MK41"/>
<feature type="region of interest" description="Disordered" evidence="1">
    <location>
        <begin position="34"/>
        <end position="54"/>
    </location>
</feature>